<evidence type="ECO:0000313" key="4">
    <source>
        <dbReference type="Proteomes" id="UP001168883"/>
    </source>
</evidence>
<evidence type="ECO:0000256" key="1">
    <source>
        <dbReference type="SAM" id="MobiDB-lite"/>
    </source>
</evidence>
<protein>
    <submittedName>
        <fullName evidence="3">Uncharacterized protein</fullName>
    </submittedName>
</protein>
<evidence type="ECO:0000256" key="2">
    <source>
        <dbReference type="SAM" id="SignalP"/>
    </source>
</evidence>
<dbReference type="Proteomes" id="UP001168883">
    <property type="component" value="Unassembled WGS sequence"/>
</dbReference>
<keyword evidence="2" id="KW-0732">Signal</keyword>
<dbReference type="EMBL" id="JAUMKJ010000029">
    <property type="protein sequence ID" value="MDO3679646.1"/>
    <property type="molecule type" value="Genomic_DNA"/>
</dbReference>
<sequence length="213" mass="23819">MKIKVMLACLFALAFAAGIWHDTPKRQPAKPANTSPNANASPTEKANTISYIPMTDGEYTSIQSAAGTDNLFIYQFQTDDESMTQIDCWVEHYVNGAFKETMASMGTSIRPKRENKLYWSLTNVNDKEQMWIVSVRDGGSFSSSKGSIPKEAYISSMSGSIIGSQEMIVPDEPMTLSAIIRKKEQGVMIFKPDPEQLIKTYDEVYLLKCRFKA</sequence>
<comment type="caution">
    <text evidence="3">The sequence shown here is derived from an EMBL/GenBank/DDBJ whole genome shotgun (WGS) entry which is preliminary data.</text>
</comment>
<evidence type="ECO:0000313" key="3">
    <source>
        <dbReference type="EMBL" id="MDO3679646.1"/>
    </source>
</evidence>
<feature type="compositionally biased region" description="Polar residues" evidence="1">
    <location>
        <begin position="32"/>
        <end position="46"/>
    </location>
</feature>
<organism evidence="3 4">
    <name type="scientific">Paenibacillus ehimensis</name>
    <dbReference type="NCBI Taxonomy" id="79264"/>
    <lineage>
        <taxon>Bacteria</taxon>
        <taxon>Bacillati</taxon>
        <taxon>Bacillota</taxon>
        <taxon>Bacilli</taxon>
        <taxon>Bacillales</taxon>
        <taxon>Paenibacillaceae</taxon>
        <taxon>Paenibacillus</taxon>
    </lineage>
</organism>
<name>A0ABT8VF93_9BACL</name>
<accession>A0ABT8VF93</accession>
<feature type="region of interest" description="Disordered" evidence="1">
    <location>
        <begin position="25"/>
        <end position="46"/>
    </location>
</feature>
<feature type="chain" id="PRO_5046352179" evidence="2">
    <location>
        <begin position="17"/>
        <end position="213"/>
    </location>
</feature>
<keyword evidence="4" id="KW-1185">Reference proteome</keyword>
<reference evidence="3" key="1">
    <citation type="submission" date="2023-07" db="EMBL/GenBank/DDBJ databases">
        <authorList>
            <person name="Aktuganov G."/>
            <person name="Boyko T."/>
            <person name="Delegan Y."/>
            <person name="Galimzianova N."/>
            <person name="Gilvanova E."/>
            <person name="Korobov V."/>
            <person name="Kuzmina L."/>
            <person name="Melentiev A."/>
            <person name="Milman P."/>
            <person name="Ryabova A."/>
            <person name="Stupak E."/>
            <person name="Yasakov T."/>
            <person name="Zharikova N."/>
            <person name="Zhurenko E."/>
        </authorList>
    </citation>
    <scope>NUCLEOTIDE SEQUENCE</scope>
    <source>
        <strain evidence="3">IB-739</strain>
    </source>
</reference>
<dbReference type="RefSeq" id="WP_025845757.1">
    <property type="nucleotide sequence ID" value="NZ_JARLKN010000132.1"/>
</dbReference>
<gene>
    <name evidence="3" type="ORF">Q3C12_21780</name>
</gene>
<feature type="signal peptide" evidence="2">
    <location>
        <begin position="1"/>
        <end position="16"/>
    </location>
</feature>
<proteinExistence type="predicted"/>